<evidence type="ECO:0000313" key="2">
    <source>
        <dbReference type="Proteomes" id="UP001596091"/>
    </source>
</evidence>
<evidence type="ECO:0000313" key="1">
    <source>
        <dbReference type="EMBL" id="MFC5863913.1"/>
    </source>
</evidence>
<organism evidence="1 2">
    <name type="scientific">Acidicapsa dinghuensis</name>
    <dbReference type="NCBI Taxonomy" id="2218256"/>
    <lineage>
        <taxon>Bacteria</taxon>
        <taxon>Pseudomonadati</taxon>
        <taxon>Acidobacteriota</taxon>
        <taxon>Terriglobia</taxon>
        <taxon>Terriglobales</taxon>
        <taxon>Acidobacteriaceae</taxon>
        <taxon>Acidicapsa</taxon>
    </lineage>
</organism>
<sequence>MSDHSMMKLGRGSVKNDHRTLRLGDYLKEHLPAPPHSLDWTKGAEDWGMMLNDVHGDCTIAAAAHAVQIWSTHTGAETTVHDAIILHYYEKWDGYKPGKTRTDGGGSELEVLNQWRKNGFDRHKLFAFTGVDYTDLRQVRQAIHLFGGVYIGLNLPASAMKQEVWDVVPSHNPHGKAGTWGGHAVFVPKYDERGFTCITWGKTKRMTVDFWHKYADEAYALLGHDWLTKKGSPAGFDLELLKADIEKLKAKSASGDQAG</sequence>
<gene>
    <name evidence="1" type="ORF">ACFPT7_16510</name>
</gene>
<name>A0ABW1EIJ2_9BACT</name>
<reference evidence="2" key="1">
    <citation type="journal article" date="2019" name="Int. J. Syst. Evol. Microbiol.">
        <title>The Global Catalogue of Microorganisms (GCM) 10K type strain sequencing project: providing services to taxonomists for standard genome sequencing and annotation.</title>
        <authorList>
            <consortium name="The Broad Institute Genomics Platform"/>
            <consortium name="The Broad Institute Genome Sequencing Center for Infectious Disease"/>
            <person name="Wu L."/>
            <person name="Ma J."/>
        </authorList>
    </citation>
    <scope>NUCLEOTIDE SEQUENCE [LARGE SCALE GENOMIC DNA]</scope>
    <source>
        <strain evidence="2">JCM 4087</strain>
    </source>
</reference>
<evidence type="ECO:0008006" key="3">
    <source>
        <dbReference type="Google" id="ProtNLM"/>
    </source>
</evidence>
<proteinExistence type="predicted"/>
<keyword evidence="2" id="KW-1185">Reference proteome</keyword>
<comment type="caution">
    <text evidence="1">The sequence shown here is derived from an EMBL/GenBank/DDBJ whole genome shotgun (WGS) entry which is preliminary data.</text>
</comment>
<protein>
    <recommendedName>
        <fullName evidence="3">Peptidase C1A papain C-terminal domain-containing protein</fullName>
    </recommendedName>
</protein>
<dbReference type="Proteomes" id="UP001596091">
    <property type="component" value="Unassembled WGS sequence"/>
</dbReference>
<dbReference type="RefSeq" id="WP_263342264.1">
    <property type="nucleotide sequence ID" value="NZ_JAGSYH010000010.1"/>
</dbReference>
<dbReference type="EMBL" id="JBHSPH010000007">
    <property type="protein sequence ID" value="MFC5863913.1"/>
    <property type="molecule type" value="Genomic_DNA"/>
</dbReference>
<accession>A0ABW1EIJ2</accession>